<accession>A0A5M3MKV0</accession>
<keyword evidence="4" id="KW-1185">Reference proteome</keyword>
<sequence>MEDNISTSAGTIRSLPPMPTFSLSQPSSPRSSALPSPPDSPNGSISSLPSVSSSFFFSSAAASPGPHSHPHSDHAHEHAGTHALIIPSLTLPPALRRPTPFGKTLGDVRLIVLGPEGDDTERMVEEMLLEDNEDVVEHSPWDRAQHQGQGTSVLRASTDWIEHTDPHGLDKFEPAHNVEIVRVLPCDRARDIPAVLETTLSIIHEPFRALSALVDPACPPSGPLAGLLASPASPLHTALLFLPGAGGLSPGDDSLLDALAPHVPIICLPPASGSSAPSTSATKPARAPKHQHAHAHAHLSAFQPRSARALRTGIFRAPETIAGLRYEAAERFLRWRDVEGAVRAIGAAKRARRLSSVRVPSAWDVDESDAHEGAGAGGAGDLGLESGLGPGSGAGSGAGAGSAVIRARKRRSLPVGAGTGKGRAGGGKTWDKARWEAEWGERLSADVARRLREEEEDNSKTAEAEARDQSDHNGAGTGAVNKAPSASESPRTHRSRRLSTHSNYTSSSQRPPAQRPARRRRLSSLQVHTDPTKNPSSSAPQVDPLHLPSLLLMSLSLLRPMQARLVRAVVAFSGRVARDGCVHVALLGGFCVGVGVGVVVGGVVSAGAGGGEW</sequence>
<reference evidence="4" key="1">
    <citation type="journal article" date="2012" name="Science">
        <title>The Paleozoic origin of enzymatic lignin decomposition reconstructed from 31 fungal genomes.</title>
        <authorList>
            <person name="Floudas D."/>
            <person name="Binder M."/>
            <person name="Riley R."/>
            <person name="Barry K."/>
            <person name="Blanchette R.A."/>
            <person name="Henrissat B."/>
            <person name="Martinez A.T."/>
            <person name="Otillar R."/>
            <person name="Spatafora J.W."/>
            <person name="Yadav J.S."/>
            <person name="Aerts A."/>
            <person name="Benoit I."/>
            <person name="Boyd A."/>
            <person name="Carlson A."/>
            <person name="Copeland A."/>
            <person name="Coutinho P.M."/>
            <person name="de Vries R.P."/>
            <person name="Ferreira P."/>
            <person name="Findley K."/>
            <person name="Foster B."/>
            <person name="Gaskell J."/>
            <person name="Glotzer D."/>
            <person name="Gorecki P."/>
            <person name="Heitman J."/>
            <person name="Hesse C."/>
            <person name="Hori C."/>
            <person name="Igarashi K."/>
            <person name="Jurgens J.A."/>
            <person name="Kallen N."/>
            <person name="Kersten P."/>
            <person name="Kohler A."/>
            <person name="Kuees U."/>
            <person name="Kumar T.K.A."/>
            <person name="Kuo A."/>
            <person name="LaButti K."/>
            <person name="Larrondo L.F."/>
            <person name="Lindquist E."/>
            <person name="Ling A."/>
            <person name="Lombard V."/>
            <person name="Lucas S."/>
            <person name="Lundell T."/>
            <person name="Martin R."/>
            <person name="McLaughlin D.J."/>
            <person name="Morgenstern I."/>
            <person name="Morin E."/>
            <person name="Murat C."/>
            <person name="Nagy L.G."/>
            <person name="Nolan M."/>
            <person name="Ohm R.A."/>
            <person name="Patyshakuliyeva A."/>
            <person name="Rokas A."/>
            <person name="Ruiz-Duenas F.J."/>
            <person name="Sabat G."/>
            <person name="Salamov A."/>
            <person name="Samejima M."/>
            <person name="Schmutz J."/>
            <person name="Slot J.C."/>
            <person name="St John F."/>
            <person name="Stenlid J."/>
            <person name="Sun H."/>
            <person name="Sun S."/>
            <person name="Syed K."/>
            <person name="Tsang A."/>
            <person name="Wiebenga A."/>
            <person name="Young D."/>
            <person name="Pisabarro A."/>
            <person name="Eastwood D.C."/>
            <person name="Martin F."/>
            <person name="Cullen D."/>
            <person name="Grigoriev I.V."/>
            <person name="Hibbett D.S."/>
        </authorList>
    </citation>
    <scope>NUCLEOTIDE SEQUENCE [LARGE SCALE GENOMIC DNA]</scope>
    <source>
        <strain evidence="4">RWD-64-598 SS2</strain>
    </source>
</reference>
<feature type="compositionally biased region" description="Polar residues" evidence="1">
    <location>
        <begin position="1"/>
        <end position="11"/>
    </location>
</feature>
<feature type="compositionally biased region" description="Basic and acidic residues" evidence="1">
    <location>
        <begin position="451"/>
        <end position="471"/>
    </location>
</feature>
<dbReference type="GeneID" id="19205527"/>
<keyword evidence="2" id="KW-1133">Transmembrane helix</keyword>
<evidence type="ECO:0000313" key="4">
    <source>
        <dbReference type="Proteomes" id="UP000053558"/>
    </source>
</evidence>
<feature type="compositionally biased region" description="Low complexity" evidence="1">
    <location>
        <begin position="500"/>
        <end position="512"/>
    </location>
</feature>
<keyword evidence="2" id="KW-0812">Transmembrane</keyword>
<dbReference type="Proteomes" id="UP000053558">
    <property type="component" value="Unassembled WGS sequence"/>
</dbReference>
<evidence type="ECO:0000256" key="2">
    <source>
        <dbReference type="SAM" id="Phobius"/>
    </source>
</evidence>
<feature type="compositionally biased region" description="Polar residues" evidence="1">
    <location>
        <begin position="527"/>
        <end position="540"/>
    </location>
</feature>
<feature type="compositionally biased region" description="Gly residues" evidence="1">
    <location>
        <begin position="417"/>
        <end position="428"/>
    </location>
</feature>
<gene>
    <name evidence="3" type="ORF">CONPUDRAFT_166348</name>
</gene>
<proteinExistence type="predicted"/>
<dbReference type="AlphaFoldDB" id="A0A5M3MKV0"/>
<dbReference type="KEGG" id="cput:CONPUDRAFT_166348"/>
<dbReference type="RefSeq" id="XP_007769986.1">
    <property type="nucleotide sequence ID" value="XM_007771796.1"/>
</dbReference>
<feature type="compositionally biased region" description="Low complexity" evidence="1">
    <location>
        <begin position="274"/>
        <end position="285"/>
    </location>
</feature>
<dbReference type="EMBL" id="JH711580">
    <property type="protein sequence ID" value="EIW79600.1"/>
    <property type="molecule type" value="Genomic_DNA"/>
</dbReference>
<evidence type="ECO:0000313" key="3">
    <source>
        <dbReference type="EMBL" id="EIW79600.1"/>
    </source>
</evidence>
<name>A0A5M3MKV0_CONPW</name>
<keyword evidence="2" id="KW-0472">Membrane</keyword>
<dbReference type="OrthoDB" id="3350156at2759"/>
<protein>
    <recommendedName>
        <fullName evidence="5">Septin-type G domain-containing protein</fullName>
    </recommendedName>
</protein>
<feature type="transmembrane region" description="Helical" evidence="2">
    <location>
        <begin position="582"/>
        <end position="608"/>
    </location>
</feature>
<comment type="caution">
    <text evidence="3">The sequence shown here is derived from an EMBL/GenBank/DDBJ whole genome shotgun (WGS) entry which is preliminary data.</text>
</comment>
<evidence type="ECO:0008006" key="5">
    <source>
        <dbReference type="Google" id="ProtNLM"/>
    </source>
</evidence>
<feature type="region of interest" description="Disordered" evidence="1">
    <location>
        <begin position="365"/>
        <end position="432"/>
    </location>
</feature>
<evidence type="ECO:0000256" key="1">
    <source>
        <dbReference type="SAM" id="MobiDB-lite"/>
    </source>
</evidence>
<dbReference type="OMA" id="WEAQWEG"/>
<feature type="region of interest" description="Disordered" evidence="1">
    <location>
        <begin position="1"/>
        <end position="47"/>
    </location>
</feature>
<feature type="compositionally biased region" description="Basic residues" evidence="1">
    <location>
        <begin position="286"/>
        <end position="297"/>
    </location>
</feature>
<feature type="compositionally biased region" description="Low complexity" evidence="1">
    <location>
        <begin position="22"/>
        <end position="34"/>
    </location>
</feature>
<feature type="compositionally biased region" description="Gly residues" evidence="1">
    <location>
        <begin position="374"/>
        <end position="400"/>
    </location>
</feature>
<organism evidence="3 4">
    <name type="scientific">Coniophora puteana (strain RWD-64-598)</name>
    <name type="common">Brown rot fungus</name>
    <dbReference type="NCBI Taxonomy" id="741705"/>
    <lineage>
        <taxon>Eukaryota</taxon>
        <taxon>Fungi</taxon>
        <taxon>Dikarya</taxon>
        <taxon>Basidiomycota</taxon>
        <taxon>Agaricomycotina</taxon>
        <taxon>Agaricomycetes</taxon>
        <taxon>Agaricomycetidae</taxon>
        <taxon>Boletales</taxon>
        <taxon>Coniophorineae</taxon>
        <taxon>Coniophoraceae</taxon>
        <taxon>Coniophora</taxon>
    </lineage>
</organism>
<feature type="region of interest" description="Disordered" evidence="1">
    <location>
        <begin position="451"/>
        <end position="542"/>
    </location>
</feature>
<feature type="region of interest" description="Disordered" evidence="1">
    <location>
        <begin position="274"/>
        <end position="302"/>
    </location>
</feature>